<protein>
    <submittedName>
        <fullName evidence="4">Aldehyde Dehydrogenase</fullName>
    </submittedName>
</protein>
<dbReference type="OrthoDB" id="9815791at2"/>
<dbReference type="InterPro" id="IPR016161">
    <property type="entry name" value="Ald_DH/histidinol_DH"/>
</dbReference>
<keyword evidence="1" id="KW-0560">Oxidoreductase</keyword>
<dbReference type="RefSeq" id="WP_012830881.1">
    <property type="nucleotide sequence ID" value="NC_013440.1"/>
</dbReference>
<keyword evidence="5" id="KW-1185">Reference proteome</keyword>
<dbReference type="EMBL" id="CP001804">
    <property type="protein sequence ID" value="ACY18289.1"/>
    <property type="molecule type" value="Genomic_DNA"/>
</dbReference>
<dbReference type="SUPFAM" id="SSF53720">
    <property type="entry name" value="ALDH-like"/>
    <property type="match status" value="1"/>
</dbReference>
<dbReference type="PIRSF" id="PIRSF036410">
    <property type="entry name" value="EutE_PduP"/>
    <property type="match status" value="1"/>
</dbReference>
<dbReference type="Gene3D" id="3.40.309.10">
    <property type="entry name" value="Aldehyde Dehydrogenase, Chain A, domain 2"/>
    <property type="match status" value="1"/>
</dbReference>
<dbReference type="PANTHER" id="PTHR11699">
    <property type="entry name" value="ALDEHYDE DEHYDROGENASE-RELATED"/>
    <property type="match status" value="1"/>
</dbReference>
<evidence type="ECO:0000259" key="3">
    <source>
        <dbReference type="Pfam" id="PF00171"/>
    </source>
</evidence>
<evidence type="ECO:0000313" key="4">
    <source>
        <dbReference type="EMBL" id="ACY18289.1"/>
    </source>
</evidence>
<organism evidence="4 5">
    <name type="scientific">Haliangium ochraceum (strain DSM 14365 / JCM 11303 / SMP-2)</name>
    <dbReference type="NCBI Taxonomy" id="502025"/>
    <lineage>
        <taxon>Bacteria</taxon>
        <taxon>Pseudomonadati</taxon>
        <taxon>Myxococcota</taxon>
        <taxon>Polyangia</taxon>
        <taxon>Haliangiales</taxon>
        <taxon>Kofleriaceae</taxon>
        <taxon>Haliangium</taxon>
    </lineage>
</organism>
<sequence length="485" mass="50635">MALREDRIAEIVERVLARLDGNSGSSAAPHSGSGAPAATAGGASLDIPRGTLGVYADADAAVNAARRGFAANEALPLRTRQAMIDAMRKVARAHIPELARYAVAETGLGRYEDKLAKNELVIAKTPGPEILAPVAYTGDDGLTLTERAPYGVIGAITPCTNPTETVICNAIGMLSGGNAVVFNVHPSAARVCNWLVHLLNEAIMSVGGPRDAITSVESPTIDSAQTLMTHAGVRLVVVTGGPGVVRAAMKSGKKVIAAGPGNPPAVVDETANLAKAAAAIIKGASIDNNIICTAEKEIVAVASIADELSRLLGQRGALVLGDAQVRALERVVLDGEHVNKEWVGKDASRIAEQIGLRGHGSDLRLLVCPVDEGHPFVQHELLMPVIGLVRVSDATEAMATAVRVEHGFCHTAVMHSTHIDRLSAMARVCNASIFVKNDCNLAGLGLGGEGFTSFTIASPTGEGLTTARDFTRVRRCTLKESFRFV</sequence>
<gene>
    <name evidence="4" type="ordered locus">Hoch_5813</name>
</gene>
<dbReference type="eggNOG" id="COG1012">
    <property type="taxonomic scope" value="Bacteria"/>
</dbReference>
<dbReference type="HOGENOM" id="CLU_028794_1_0_7"/>
<keyword evidence="2" id="KW-0520">NAD</keyword>
<dbReference type="AlphaFoldDB" id="D0LHE4"/>
<dbReference type="GO" id="GO:0008774">
    <property type="term" value="F:acetaldehyde dehydrogenase (acetylating) activity"/>
    <property type="evidence" value="ECO:0007669"/>
    <property type="project" value="InterPro"/>
</dbReference>
<dbReference type="Proteomes" id="UP000001880">
    <property type="component" value="Chromosome"/>
</dbReference>
<evidence type="ECO:0000313" key="5">
    <source>
        <dbReference type="Proteomes" id="UP000001880"/>
    </source>
</evidence>
<dbReference type="InterPro" id="IPR012408">
    <property type="entry name" value="Acetald_propionald_DH-rel"/>
</dbReference>
<dbReference type="InterPro" id="IPR016163">
    <property type="entry name" value="Ald_DH_C"/>
</dbReference>
<dbReference type="Gene3D" id="3.40.605.10">
    <property type="entry name" value="Aldehyde Dehydrogenase, Chain A, domain 1"/>
    <property type="match status" value="1"/>
</dbReference>
<accession>D0LHE4</accession>
<dbReference type="InterPro" id="IPR016162">
    <property type="entry name" value="Ald_DH_N"/>
</dbReference>
<reference evidence="4 5" key="1">
    <citation type="journal article" date="2010" name="Stand. Genomic Sci.">
        <title>Complete genome sequence of Haliangium ochraceum type strain (SMP-2).</title>
        <authorList>
            <consortium name="US DOE Joint Genome Institute (JGI-PGF)"/>
            <person name="Ivanova N."/>
            <person name="Daum C."/>
            <person name="Lang E."/>
            <person name="Abt B."/>
            <person name="Kopitz M."/>
            <person name="Saunders E."/>
            <person name="Lapidus A."/>
            <person name="Lucas S."/>
            <person name="Glavina Del Rio T."/>
            <person name="Nolan M."/>
            <person name="Tice H."/>
            <person name="Copeland A."/>
            <person name="Cheng J.F."/>
            <person name="Chen F."/>
            <person name="Bruce D."/>
            <person name="Goodwin L."/>
            <person name="Pitluck S."/>
            <person name="Mavromatis K."/>
            <person name="Pati A."/>
            <person name="Mikhailova N."/>
            <person name="Chen A."/>
            <person name="Palaniappan K."/>
            <person name="Land M."/>
            <person name="Hauser L."/>
            <person name="Chang Y.J."/>
            <person name="Jeffries C.D."/>
            <person name="Detter J.C."/>
            <person name="Brettin T."/>
            <person name="Rohde M."/>
            <person name="Goker M."/>
            <person name="Bristow J."/>
            <person name="Markowitz V."/>
            <person name="Eisen J.A."/>
            <person name="Hugenholtz P."/>
            <person name="Kyrpides N.C."/>
            <person name="Klenk H.P."/>
        </authorList>
    </citation>
    <scope>NUCLEOTIDE SEQUENCE [LARGE SCALE GENOMIC DNA]</scope>
    <source>
        <strain evidence="5">DSM 14365 / CIP 107738 / JCM 11303 / AJ 13395 / SMP-2</strain>
    </source>
</reference>
<proteinExistence type="predicted"/>
<evidence type="ECO:0000256" key="2">
    <source>
        <dbReference type="ARBA" id="ARBA00023027"/>
    </source>
</evidence>
<evidence type="ECO:0000256" key="1">
    <source>
        <dbReference type="ARBA" id="ARBA00023002"/>
    </source>
</evidence>
<dbReference type="SMR" id="D0LHE4"/>
<dbReference type="InterPro" id="IPR015590">
    <property type="entry name" value="Aldehyde_DH_dom"/>
</dbReference>
<name>D0LHE4_HALO1</name>
<dbReference type="Pfam" id="PF00171">
    <property type="entry name" value="Aldedh"/>
    <property type="match status" value="1"/>
</dbReference>
<dbReference type="KEGG" id="hoh:Hoch_5813"/>
<feature type="domain" description="Aldehyde dehydrogenase" evidence="3">
    <location>
        <begin position="55"/>
        <end position="439"/>
    </location>
</feature>
<dbReference type="STRING" id="502025.Hoch_5813"/>
<dbReference type="NCBIfam" id="NF011927">
    <property type="entry name" value="PRK15398.1"/>
    <property type="match status" value="1"/>
</dbReference>